<evidence type="ECO:0000259" key="8">
    <source>
        <dbReference type="Pfam" id="PF10502"/>
    </source>
</evidence>
<dbReference type="PROSITE" id="PS00761">
    <property type="entry name" value="SPASE_I_3"/>
    <property type="match status" value="1"/>
</dbReference>
<dbReference type="Proteomes" id="UP000196368">
    <property type="component" value="Unassembled WGS sequence"/>
</dbReference>
<dbReference type="PANTHER" id="PTHR43390:SF1">
    <property type="entry name" value="CHLOROPLAST PROCESSING PEPTIDASE"/>
    <property type="match status" value="1"/>
</dbReference>
<evidence type="ECO:0000256" key="3">
    <source>
        <dbReference type="ARBA" id="ARBA00013208"/>
    </source>
</evidence>
<feature type="transmembrane region" description="Helical" evidence="7">
    <location>
        <begin position="12"/>
        <end position="29"/>
    </location>
</feature>
<protein>
    <recommendedName>
        <fullName evidence="4 7">Signal peptidase I</fullName>
        <ecNumber evidence="3 7">3.4.21.89</ecNumber>
    </recommendedName>
</protein>
<keyword evidence="7" id="KW-0472">Membrane</keyword>
<accession>A0A1Y4DF48</accession>
<dbReference type="PANTHER" id="PTHR43390">
    <property type="entry name" value="SIGNAL PEPTIDASE I"/>
    <property type="match status" value="1"/>
</dbReference>
<evidence type="ECO:0000256" key="4">
    <source>
        <dbReference type="ARBA" id="ARBA00019232"/>
    </source>
</evidence>
<dbReference type="InterPro" id="IPR036286">
    <property type="entry name" value="LexA/Signal_pep-like_sf"/>
</dbReference>
<keyword evidence="7" id="KW-1133">Transmembrane helix</keyword>
<dbReference type="NCBIfam" id="TIGR02227">
    <property type="entry name" value="sigpep_I_bact"/>
    <property type="match status" value="1"/>
</dbReference>
<evidence type="ECO:0000256" key="1">
    <source>
        <dbReference type="ARBA" id="ARBA00000677"/>
    </source>
</evidence>
<dbReference type="GO" id="GO:0016020">
    <property type="term" value="C:membrane"/>
    <property type="evidence" value="ECO:0007669"/>
    <property type="project" value="UniProtKB-SubCell"/>
</dbReference>
<evidence type="ECO:0000256" key="6">
    <source>
        <dbReference type="PIRSR" id="PIRSR600223-1"/>
    </source>
</evidence>
<keyword evidence="10" id="KW-1185">Reference proteome</keyword>
<dbReference type="Gene3D" id="2.10.109.10">
    <property type="entry name" value="Umud Fragment, subunit A"/>
    <property type="match status" value="1"/>
</dbReference>
<dbReference type="InterPro" id="IPR019757">
    <property type="entry name" value="Pept_S26A_signal_pept_1_Lys-AS"/>
</dbReference>
<dbReference type="GO" id="GO:0006465">
    <property type="term" value="P:signal peptide processing"/>
    <property type="evidence" value="ECO:0007669"/>
    <property type="project" value="InterPro"/>
</dbReference>
<comment type="catalytic activity">
    <reaction evidence="1 7">
        <text>Cleavage of hydrophobic, N-terminal signal or leader sequences from secreted and periplasmic proteins.</text>
        <dbReference type="EC" id="3.4.21.89"/>
    </reaction>
</comment>
<evidence type="ECO:0000256" key="2">
    <source>
        <dbReference type="ARBA" id="ARBA00009370"/>
    </source>
</evidence>
<dbReference type="InterPro" id="IPR019758">
    <property type="entry name" value="Pept_S26A_signal_pept_1_CS"/>
</dbReference>
<dbReference type="CDD" id="cd06530">
    <property type="entry name" value="S26_SPase_I"/>
    <property type="match status" value="1"/>
</dbReference>
<reference evidence="10" key="1">
    <citation type="submission" date="2017-04" db="EMBL/GenBank/DDBJ databases">
        <title>Function of individual gut microbiota members based on whole genome sequencing of pure cultures obtained from chicken caecum.</title>
        <authorList>
            <person name="Medvecky M."/>
            <person name="Cejkova D."/>
            <person name="Polansky O."/>
            <person name="Karasova D."/>
            <person name="Kubasova T."/>
            <person name="Cizek A."/>
            <person name="Rychlik I."/>
        </authorList>
    </citation>
    <scope>NUCLEOTIDE SEQUENCE [LARGE SCALE GENOMIC DNA]</scope>
    <source>
        <strain evidence="10">An273</strain>
    </source>
</reference>
<keyword evidence="7" id="KW-0812">Transmembrane</keyword>
<gene>
    <name evidence="9" type="ORF">B5F75_02390</name>
</gene>
<organism evidence="9 10">
    <name type="scientific">Candidatus Avelusimicrobium gallicola</name>
    <dbReference type="NCBI Taxonomy" id="2562704"/>
    <lineage>
        <taxon>Bacteria</taxon>
        <taxon>Pseudomonadati</taxon>
        <taxon>Elusimicrobiota</taxon>
        <taxon>Elusimicrobia</taxon>
        <taxon>Elusimicrobiales</taxon>
        <taxon>Elusimicrobiaceae</taxon>
        <taxon>Candidatus Avelusimicrobium</taxon>
    </lineage>
</organism>
<evidence type="ECO:0000313" key="10">
    <source>
        <dbReference type="Proteomes" id="UP000196368"/>
    </source>
</evidence>
<dbReference type="Pfam" id="PF10502">
    <property type="entry name" value="Peptidase_S26"/>
    <property type="match status" value="1"/>
</dbReference>
<dbReference type="SUPFAM" id="SSF51306">
    <property type="entry name" value="LexA/Signal peptidase"/>
    <property type="match status" value="1"/>
</dbReference>
<dbReference type="InterPro" id="IPR000223">
    <property type="entry name" value="Pept_S26A_signal_pept_1"/>
</dbReference>
<comment type="caution">
    <text evidence="9">The sequence shown here is derived from an EMBL/GenBank/DDBJ whole genome shotgun (WGS) entry which is preliminary data.</text>
</comment>
<comment type="subcellular location">
    <subcellularLocation>
        <location evidence="7">Membrane</location>
        <topology evidence="7">Single-pass type II membrane protein</topology>
    </subcellularLocation>
</comment>
<evidence type="ECO:0000256" key="5">
    <source>
        <dbReference type="ARBA" id="ARBA00022801"/>
    </source>
</evidence>
<dbReference type="PRINTS" id="PR00727">
    <property type="entry name" value="LEADERPTASE"/>
</dbReference>
<proteinExistence type="inferred from homology"/>
<name>A0A1Y4DF48_9BACT</name>
<comment type="similarity">
    <text evidence="2 7">Belongs to the peptidase S26 family.</text>
</comment>
<keyword evidence="5 7" id="KW-0378">Hydrolase</keyword>
<sequence>MKADLEWSNTVYFAGFVAAFVMFFFIQAFKIPSASMHNTLLEGDHLFVNKAAYGFRIPLTNIRFGQFEEIKPGDIIVFRFPAKDRQQQNCGGSQYGKDFVKRVIAMPGDTVQVINGRPWVNGKELPQQDYELYEDIERTPYFAEEDKAHYQQVWEEHQLDNYLGLYLRDSFGPVTVPENTYFVMGDNRDNSCDSRFWGPVPRENIKGKAWFIHWPLNRVRWIK</sequence>
<dbReference type="EC" id="3.4.21.89" evidence="3 7"/>
<dbReference type="AlphaFoldDB" id="A0A1Y4DF48"/>
<feature type="active site" evidence="6">
    <location>
        <position position="35"/>
    </location>
</feature>
<dbReference type="PROSITE" id="PS00760">
    <property type="entry name" value="SPASE_I_2"/>
    <property type="match status" value="1"/>
</dbReference>
<dbReference type="EMBL" id="NFJD01000001">
    <property type="protein sequence ID" value="OUO57716.1"/>
    <property type="molecule type" value="Genomic_DNA"/>
</dbReference>
<feature type="domain" description="Peptidase S26" evidence="8">
    <location>
        <begin position="6"/>
        <end position="214"/>
    </location>
</feature>
<feature type="active site" evidence="6">
    <location>
        <position position="101"/>
    </location>
</feature>
<evidence type="ECO:0000256" key="7">
    <source>
        <dbReference type="RuleBase" id="RU362042"/>
    </source>
</evidence>
<keyword evidence="7" id="KW-0645">Protease</keyword>
<evidence type="ECO:0000313" key="9">
    <source>
        <dbReference type="EMBL" id="OUO57716.1"/>
    </source>
</evidence>
<dbReference type="GO" id="GO:0004252">
    <property type="term" value="F:serine-type endopeptidase activity"/>
    <property type="evidence" value="ECO:0007669"/>
    <property type="project" value="InterPro"/>
</dbReference>
<dbReference type="GO" id="GO:0009003">
    <property type="term" value="F:signal peptidase activity"/>
    <property type="evidence" value="ECO:0007669"/>
    <property type="project" value="UniProtKB-EC"/>
</dbReference>
<dbReference type="InterPro" id="IPR019533">
    <property type="entry name" value="Peptidase_S26"/>
</dbReference>